<keyword evidence="3" id="KW-1185">Reference proteome</keyword>
<dbReference type="EMBL" id="CAKD01000002">
    <property type="protein sequence ID" value="CCI84445.1"/>
    <property type="molecule type" value="Genomic_DNA"/>
</dbReference>
<evidence type="ECO:0000256" key="1">
    <source>
        <dbReference type="SAM" id="MobiDB-lite"/>
    </source>
</evidence>
<gene>
    <name evidence="2" type="ORF">BN53_09570</name>
</gene>
<protein>
    <submittedName>
        <fullName evidence="2">Uncharacterized protein</fullName>
    </submittedName>
</protein>
<dbReference type="AlphaFoldDB" id="I7JXA9"/>
<accession>I7JXA9</accession>
<reference evidence="2 3" key="1">
    <citation type="submission" date="2012-06" db="EMBL/GenBank/DDBJ databases">
        <title>Draft Genome Sequence of Lactobacillus pasteurii CRBIP 24.76T.</title>
        <authorList>
            <person name="Cousin S."/>
            <person name="Bouchier C."/>
            <person name="Loux V."/>
            <person name="Ma L."/>
            <person name="Creno S."/>
            <person name="Bizet C."/>
            <person name="Clermont D."/>
        </authorList>
    </citation>
    <scope>NUCLEOTIDE SEQUENCE [LARGE SCALE GENOMIC DNA]</scope>
    <source>
        <strain evidence="3">CRBIP 24.76T</strain>
    </source>
</reference>
<dbReference type="Proteomes" id="UP000009311">
    <property type="component" value="Unassembled WGS sequence"/>
</dbReference>
<comment type="caution">
    <text evidence="2">The sequence shown here is derived from an EMBL/GenBank/DDBJ whole genome shotgun (WGS) entry which is preliminary data.</text>
</comment>
<name>I7JXA9_9LACO</name>
<evidence type="ECO:0000313" key="2">
    <source>
        <dbReference type="EMBL" id="CCI84445.1"/>
    </source>
</evidence>
<feature type="region of interest" description="Disordered" evidence="1">
    <location>
        <begin position="27"/>
        <end position="48"/>
    </location>
</feature>
<sequence>MQYTDMPYKVNNMWINSEKRERDELQIQRLTDDWPTEDLDTTEKKNNR</sequence>
<evidence type="ECO:0000313" key="3">
    <source>
        <dbReference type="Proteomes" id="UP000009311"/>
    </source>
</evidence>
<proteinExistence type="predicted"/>
<dbReference type="STRING" id="1423790.BN53_09570"/>
<organism evidence="2 3">
    <name type="scientific">Lactobacillus pasteurii DSM 23907 = CRBIP 24.76</name>
    <dbReference type="NCBI Taxonomy" id="1423790"/>
    <lineage>
        <taxon>Bacteria</taxon>
        <taxon>Bacillati</taxon>
        <taxon>Bacillota</taxon>
        <taxon>Bacilli</taxon>
        <taxon>Lactobacillales</taxon>
        <taxon>Lactobacillaceae</taxon>
        <taxon>Lactobacillus</taxon>
    </lineage>
</organism>